<dbReference type="EMBL" id="JAIZPD010000002">
    <property type="protein sequence ID" value="KAH0966361.1"/>
    <property type="molecule type" value="Genomic_DNA"/>
</dbReference>
<name>A0A9P8SKX5_9HYPO</name>
<evidence type="ECO:0000313" key="2">
    <source>
        <dbReference type="Proteomes" id="UP000824596"/>
    </source>
</evidence>
<dbReference type="GeneID" id="68350899"/>
<dbReference type="OrthoDB" id="2906425at2759"/>
<comment type="caution">
    <text evidence="1">The sequence shown here is derived from an EMBL/GenBank/DDBJ whole genome shotgun (WGS) entry which is preliminary data.</text>
</comment>
<protein>
    <submittedName>
        <fullName evidence="1">Uncharacterized protein</fullName>
    </submittedName>
</protein>
<keyword evidence="2" id="KW-1185">Reference proteome</keyword>
<accession>A0A9P8SKX5</accession>
<gene>
    <name evidence="1" type="ORF">HRG_01770</name>
</gene>
<dbReference type="AlphaFoldDB" id="A0A9P8SKX5"/>
<reference evidence="1" key="1">
    <citation type="submission" date="2021-09" db="EMBL/GenBank/DDBJ databases">
        <title>A high-quality genome of the endoparasitic fungus Hirsutella rhossiliensis with a comparison of Hirsutella genomes reveals transposable elements contributing to genome size variation.</title>
        <authorList>
            <person name="Lin R."/>
            <person name="Jiao Y."/>
            <person name="Sun X."/>
            <person name="Ling J."/>
            <person name="Xie B."/>
            <person name="Cheng X."/>
        </authorList>
    </citation>
    <scope>NUCLEOTIDE SEQUENCE</scope>
    <source>
        <strain evidence="1">HR02</strain>
    </source>
</reference>
<proteinExistence type="predicted"/>
<dbReference type="Proteomes" id="UP000824596">
    <property type="component" value="Unassembled WGS sequence"/>
</dbReference>
<evidence type="ECO:0000313" key="1">
    <source>
        <dbReference type="EMBL" id="KAH0966361.1"/>
    </source>
</evidence>
<sequence length="94" mass="10705">MYDDKVVKRKLGDEELLRRPNGDILRPFWAKERLLNEAASIQFLRENTTIPVPTCRLYTMDGLVYLETKRITTGVLLEEVDAVSRPAAVAAIDD</sequence>
<organism evidence="1 2">
    <name type="scientific">Hirsutella rhossiliensis</name>
    <dbReference type="NCBI Taxonomy" id="111463"/>
    <lineage>
        <taxon>Eukaryota</taxon>
        <taxon>Fungi</taxon>
        <taxon>Dikarya</taxon>
        <taxon>Ascomycota</taxon>
        <taxon>Pezizomycotina</taxon>
        <taxon>Sordariomycetes</taxon>
        <taxon>Hypocreomycetidae</taxon>
        <taxon>Hypocreales</taxon>
        <taxon>Ophiocordycipitaceae</taxon>
        <taxon>Hirsutella</taxon>
    </lineage>
</organism>
<dbReference type="RefSeq" id="XP_044723874.1">
    <property type="nucleotide sequence ID" value="XM_044860241.1"/>
</dbReference>